<feature type="signal peptide" evidence="1">
    <location>
        <begin position="1"/>
        <end position="17"/>
    </location>
</feature>
<name>A0AAV4J039_9GAST</name>
<comment type="caution">
    <text evidence="2">The sequence shown here is derived from an EMBL/GenBank/DDBJ whole genome shotgun (WGS) entry which is preliminary data.</text>
</comment>
<proteinExistence type="predicted"/>
<dbReference type="Proteomes" id="UP000762676">
    <property type="component" value="Unassembled WGS sequence"/>
</dbReference>
<dbReference type="AlphaFoldDB" id="A0AAV4J039"/>
<reference evidence="2 3" key="1">
    <citation type="journal article" date="2021" name="Elife">
        <title>Chloroplast acquisition without the gene transfer in kleptoplastic sea slugs, Plakobranchus ocellatus.</title>
        <authorList>
            <person name="Maeda T."/>
            <person name="Takahashi S."/>
            <person name="Yoshida T."/>
            <person name="Shimamura S."/>
            <person name="Takaki Y."/>
            <person name="Nagai Y."/>
            <person name="Toyoda A."/>
            <person name="Suzuki Y."/>
            <person name="Arimoto A."/>
            <person name="Ishii H."/>
            <person name="Satoh N."/>
            <person name="Nishiyama T."/>
            <person name="Hasebe M."/>
            <person name="Maruyama T."/>
            <person name="Minagawa J."/>
            <person name="Obokata J."/>
            <person name="Shigenobu S."/>
        </authorList>
    </citation>
    <scope>NUCLEOTIDE SEQUENCE [LARGE SCALE GENOMIC DNA]</scope>
</reference>
<feature type="chain" id="PRO_5043842485" evidence="1">
    <location>
        <begin position="18"/>
        <end position="146"/>
    </location>
</feature>
<evidence type="ECO:0000313" key="3">
    <source>
        <dbReference type="Proteomes" id="UP000762676"/>
    </source>
</evidence>
<evidence type="ECO:0000256" key="1">
    <source>
        <dbReference type="SAM" id="SignalP"/>
    </source>
</evidence>
<organism evidence="2 3">
    <name type="scientific">Elysia marginata</name>
    <dbReference type="NCBI Taxonomy" id="1093978"/>
    <lineage>
        <taxon>Eukaryota</taxon>
        <taxon>Metazoa</taxon>
        <taxon>Spiralia</taxon>
        <taxon>Lophotrochozoa</taxon>
        <taxon>Mollusca</taxon>
        <taxon>Gastropoda</taxon>
        <taxon>Heterobranchia</taxon>
        <taxon>Euthyneura</taxon>
        <taxon>Panpulmonata</taxon>
        <taxon>Sacoglossa</taxon>
        <taxon>Placobranchoidea</taxon>
        <taxon>Plakobranchidae</taxon>
        <taxon>Elysia</taxon>
    </lineage>
</organism>
<sequence>MIFPVTLLAAVVVIVVASLNMTAGHSSAVTLDVSHKPRPGTQSSGFLVMTVDPSLTRLKTIASLAVLGSKPYGRKGESDQLAFVDMWSNNPTLADDLDESDVLVRGESVPGRSPFLMLSWNSPTNLYHNSYTCVANGIDRDGQAES</sequence>
<accession>A0AAV4J039</accession>
<evidence type="ECO:0000313" key="2">
    <source>
        <dbReference type="EMBL" id="GFS16154.1"/>
    </source>
</evidence>
<gene>
    <name evidence="2" type="ORF">ElyMa_004950400</name>
</gene>
<dbReference type="EMBL" id="BMAT01009906">
    <property type="protein sequence ID" value="GFS16154.1"/>
    <property type="molecule type" value="Genomic_DNA"/>
</dbReference>
<keyword evidence="1" id="KW-0732">Signal</keyword>
<keyword evidence="3" id="KW-1185">Reference proteome</keyword>
<protein>
    <submittedName>
        <fullName evidence="2">Uncharacterized protein</fullName>
    </submittedName>
</protein>